<dbReference type="Proteomes" id="UP000606786">
    <property type="component" value="Unassembled WGS sequence"/>
</dbReference>
<organism evidence="2 3">
    <name type="scientific">Ceratitis capitata</name>
    <name type="common">Mediterranean fruit fly</name>
    <name type="synonym">Tephritis capitata</name>
    <dbReference type="NCBI Taxonomy" id="7213"/>
    <lineage>
        <taxon>Eukaryota</taxon>
        <taxon>Metazoa</taxon>
        <taxon>Ecdysozoa</taxon>
        <taxon>Arthropoda</taxon>
        <taxon>Hexapoda</taxon>
        <taxon>Insecta</taxon>
        <taxon>Pterygota</taxon>
        <taxon>Neoptera</taxon>
        <taxon>Endopterygota</taxon>
        <taxon>Diptera</taxon>
        <taxon>Brachycera</taxon>
        <taxon>Muscomorpha</taxon>
        <taxon>Tephritoidea</taxon>
        <taxon>Tephritidae</taxon>
        <taxon>Ceratitis</taxon>
        <taxon>Ceratitis</taxon>
    </lineage>
</organism>
<dbReference type="AlphaFoldDB" id="A0A811UI20"/>
<feature type="compositionally biased region" description="Low complexity" evidence="1">
    <location>
        <begin position="300"/>
        <end position="317"/>
    </location>
</feature>
<keyword evidence="3" id="KW-1185">Reference proteome</keyword>
<feature type="region of interest" description="Disordered" evidence="1">
    <location>
        <begin position="155"/>
        <end position="202"/>
    </location>
</feature>
<dbReference type="OrthoDB" id="6423726at2759"/>
<sequence length="402" mass="45616">MGSCFGRCESKDATHGNGSTATSCLWRRQRHATDEQEAELVSNASDKCPKENFIYRIIKFKSKQKRPQFIDKFWERRDKQYTKLSNKNGTEGLSDIQLQNLDVHNLLSNAIHSNESALNYCMTEAQYAAASSHASSSLDLEWEHEYAHMRQLYQPPPLTHHSTQSLLHTNTCGSRHGSTHSTSNNNLAQYADSNSTPNHQLHVLNNNHTLGMCHRSTTYDNHPLLNVHLNDSWQYLSNGDDEQLNSLASYSQSQSQSLPHAPLNIAAMSVATARAAERSEQRQRIRRNGQAQPIIDRRNSSFTRTSSSHNSWSHISTPESLEWDQDEEQQRQLRVEDDNLDVETLALLHQIEQLKNRVLDETGDGLYDDGMLVARETDLSDGIHFTMDGTCRSAEEEPKDIS</sequence>
<dbReference type="EMBL" id="CAJHJT010000012">
    <property type="protein sequence ID" value="CAD6997497.1"/>
    <property type="molecule type" value="Genomic_DNA"/>
</dbReference>
<evidence type="ECO:0000313" key="2">
    <source>
        <dbReference type="EMBL" id="CAD6997497.1"/>
    </source>
</evidence>
<reference evidence="2" key="1">
    <citation type="submission" date="2020-11" db="EMBL/GenBank/DDBJ databases">
        <authorList>
            <person name="Whitehead M."/>
        </authorList>
    </citation>
    <scope>NUCLEOTIDE SEQUENCE</scope>
    <source>
        <strain evidence="2">EGII</strain>
    </source>
</reference>
<accession>A0A811UI20</accession>
<feature type="compositionally biased region" description="Polar residues" evidence="1">
    <location>
        <begin position="160"/>
        <end position="173"/>
    </location>
</feature>
<feature type="compositionally biased region" description="Polar residues" evidence="1">
    <location>
        <begin position="179"/>
        <end position="202"/>
    </location>
</feature>
<dbReference type="PROSITE" id="PS51257">
    <property type="entry name" value="PROKAR_LIPOPROTEIN"/>
    <property type="match status" value="1"/>
</dbReference>
<comment type="caution">
    <text evidence="2">The sequence shown here is derived from an EMBL/GenBank/DDBJ whole genome shotgun (WGS) entry which is preliminary data.</text>
</comment>
<proteinExistence type="predicted"/>
<gene>
    <name evidence="2" type="ORF">CCAP1982_LOCUS6138</name>
</gene>
<feature type="region of interest" description="Disordered" evidence="1">
    <location>
        <begin position="274"/>
        <end position="328"/>
    </location>
</feature>
<dbReference type="KEGG" id="ccat:101451101"/>
<evidence type="ECO:0000313" key="3">
    <source>
        <dbReference type="Proteomes" id="UP000606786"/>
    </source>
</evidence>
<name>A0A811UI20_CERCA</name>
<protein>
    <submittedName>
        <fullName evidence="2">(Mediterranean fruit fly) hypothetical protein</fullName>
    </submittedName>
</protein>
<evidence type="ECO:0000256" key="1">
    <source>
        <dbReference type="SAM" id="MobiDB-lite"/>
    </source>
</evidence>